<dbReference type="AlphaFoldDB" id="A0A9D4HWX5"/>
<keyword evidence="3" id="KW-1185">Reference proteome</keyword>
<reference evidence="2" key="1">
    <citation type="journal article" date="2019" name="bioRxiv">
        <title>The Genome of the Zebra Mussel, Dreissena polymorpha: A Resource for Invasive Species Research.</title>
        <authorList>
            <person name="McCartney M.A."/>
            <person name="Auch B."/>
            <person name="Kono T."/>
            <person name="Mallez S."/>
            <person name="Zhang Y."/>
            <person name="Obille A."/>
            <person name="Becker A."/>
            <person name="Abrahante J.E."/>
            <person name="Garbe J."/>
            <person name="Badalamenti J.P."/>
            <person name="Herman A."/>
            <person name="Mangelson H."/>
            <person name="Liachko I."/>
            <person name="Sullivan S."/>
            <person name="Sone E.D."/>
            <person name="Koren S."/>
            <person name="Silverstein K.A.T."/>
            <person name="Beckman K.B."/>
            <person name="Gohl D.M."/>
        </authorList>
    </citation>
    <scope>NUCLEOTIDE SEQUENCE</scope>
    <source>
        <strain evidence="2">Duluth1</strain>
        <tissue evidence="2">Whole animal</tissue>
    </source>
</reference>
<proteinExistence type="predicted"/>
<accession>A0A9D4HWX5</accession>
<evidence type="ECO:0000256" key="1">
    <source>
        <dbReference type="SAM" id="MobiDB-lite"/>
    </source>
</evidence>
<dbReference type="EMBL" id="JAIWYP010000011">
    <property type="protein sequence ID" value="KAH3734036.1"/>
    <property type="molecule type" value="Genomic_DNA"/>
</dbReference>
<sequence>MCTQEDASFINEQPHTLIVSSKLHSKTEQQTKEQFDNIDPENCLKLPELSFNTLDEGQLVDSLDNGDIDPFEGLPIPRTRTRSFGKSSV</sequence>
<organism evidence="2 3">
    <name type="scientific">Dreissena polymorpha</name>
    <name type="common">Zebra mussel</name>
    <name type="synonym">Mytilus polymorpha</name>
    <dbReference type="NCBI Taxonomy" id="45954"/>
    <lineage>
        <taxon>Eukaryota</taxon>
        <taxon>Metazoa</taxon>
        <taxon>Spiralia</taxon>
        <taxon>Lophotrochozoa</taxon>
        <taxon>Mollusca</taxon>
        <taxon>Bivalvia</taxon>
        <taxon>Autobranchia</taxon>
        <taxon>Heteroconchia</taxon>
        <taxon>Euheterodonta</taxon>
        <taxon>Imparidentia</taxon>
        <taxon>Neoheterodontei</taxon>
        <taxon>Myida</taxon>
        <taxon>Dreissenoidea</taxon>
        <taxon>Dreissenidae</taxon>
        <taxon>Dreissena</taxon>
    </lineage>
</organism>
<name>A0A9D4HWX5_DREPO</name>
<gene>
    <name evidence="2" type="ORF">DPMN_040475</name>
</gene>
<dbReference type="Proteomes" id="UP000828390">
    <property type="component" value="Unassembled WGS sequence"/>
</dbReference>
<evidence type="ECO:0000313" key="3">
    <source>
        <dbReference type="Proteomes" id="UP000828390"/>
    </source>
</evidence>
<evidence type="ECO:0000313" key="2">
    <source>
        <dbReference type="EMBL" id="KAH3734036.1"/>
    </source>
</evidence>
<protein>
    <submittedName>
        <fullName evidence="2">Uncharacterized protein</fullName>
    </submittedName>
</protein>
<comment type="caution">
    <text evidence="2">The sequence shown here is derived from an EMBL/GenBank/DDBJ whole genome shotgun (WGS) entry which is preliminary data.</text>
</comment>
<feature type="region of interest" description="Disordered" evidence="1">
    <location>
        <begin position="61"/>
        <end position="89"/>
    </location>
</feature>
<reference evidence="2" key="2">
    <citation type="submission" date="2020-11" db="EMBL/GenBank/DDBJ databases">
        <authorList>
            <person name="McCartney M.A."/>
            <person name="Auch B."/>
            <person name="Kono T."/>
            <person name="Mallez S."/>
            <person name="Becker A."/>
            <person name="Gohl D.M."/>
            <person name="Silverstein K.A.T."/>
            <person name="Koren S."/>
            <person name="Bechman K.B."/>
            <person name="Herman A."/>
            <person name="Abrahante J.E."/>
            <person name="Garbe J."/>
        </authorList>
    </citation>
    <scope>NUCLEOTIDE SEQUENCE</scope>
    <source>
        <strain evidence="2">Duluth1</strain>
        <tissue evidence="2">Whole animal</tissue>
    </source>
</reference>